<name>A0A1H0UT50_9PSEU</name>
<reference evidence="4" key="1">
    <citation type="submission" date="2016-10" db="EMBL/GenBank/DDBJ databases">
        <authorList>
            <person name="Varghese N."/>
            <person name="Submissions S."/>
        </authorList>
    </citation>
    <scope>NUCLEOTIDE SEQUENCE [LARGE SCALE GENOMIC DNA]</scope>
    <source>
        <strain evidence="4">IBRC-M 10655</strain>
    </source>
</reference>
<dbReference type="GO" id="GO:0003677">
    <property type="term" value="F:DNA binding"/>
    <property type="evidence" value="ECO:0007669"/>
    <property type="project" value="UniProtKB-KW"/>
</dbReference>
<dbReference type="InterPro" id="IPR042070">
    <property type="entry name" value="PucR_C-HTH_sf"/>
</dbReference>
<evidence type="ECO:0000259" key="1">
    <source>
        <dbReference type="Pfam" id="PF13556"/>
    </source>
</evidence>
<protein>
    <submittedName>
        <fullName evidence="3">DNA-binding transcriptional regulator, PucR family</fullName>
    </submittedName>
</protein>
<accession>A0A1H0UT50</accession>
<organism evidence="3 4">
    <name type="scientific">Actinokineospora alba</name>
    <dbReference type="NCBI Taxonomy" id="504798"/>
    <lineage>
        <taxon>Bacteria</taxon>
        <taxon>Bacillati</taxon>
        <taxon>Actinomycetota</taxon>
        <taxon>Actinomycetes</taxon>
        <taxon>Pseudonocardiales</taxon>
        <taxon>Pseudonocardiaceae</taxon>
        <taxon>Actinokineospora</taxon>
    </lineage>
</organism>
<dbReference type="Pfam" id="PF13556">
    <property type="entry name" value="HTH_30"/>
    <property type="match status" value="1"/>
</dbReference>
<dbReference type="Pfam" id="PF25906">
    <property type="entry name" value="PucR-like_N"/>
    <property type="match status" value="1"/>
</dbReference>
<feature type="domain" description="PucR C-terminal helix-turn-helix" evidence="1">
    <location>
        <begin position="368"/>
        <end position="423"/>
    </location>
</feature>
<dbReference type="AlphaFoldDB" id="A0A1H0UT50"/>
<proteinExistence type="predicted"/>
<dbReference type="InterPro" id="IPR058663">
    <property type="entry name" value="PucR-like_N"/>
</dbReference>
<evidence type="ECO:0000313" key="3">
    <source>
        <dbReference type="EMBL" id="SDP69377.1"/>
    </source>
</evidence>
<feature type="domain" description="PucR-like N-terminal" evidence="2">
    <location>
        <begin position="45"/>
        <end position="210"/>
    </location>
</feature>
<dbReference type="Gene3D" id="1.10.10.2840">
    <property type="entry name" value="PucR C-terminal helix-turn-helix domain"/>
    <property type="match status" value="1"/>
</dbReference>
<dbReference type="EMBL" id="FNJB01000012">
    <property type="protein sequence ID" value="SDP69377.1"/>
    <property type="molecule type" value="Genomic_DNA"/>
</dbReference>
<dbReference type="InterPro" id="IPR025736">
    <property type="entry name" value="PucR_C-HTH_dom"/>
</dbReference>
<gene>
    <name evidence="3" type="ORF">SAMN05192558_11250</name>
</gene>
<dbReference type="InterPro" id="IPR051448">
    <property type="entry name" value="CdaR-like_regulators"/>
</dbReference>
<sequence length="449" mass="49966">MTELNGRSPRADLTATALRKVEPVNGDDPARLRSRHRTDAALKMWRMIPPELAHKLRPMAPHLVKAAVLEIQRAVPAYAQPLDGKFREVLVGAVDMAVVKCFDNILDPNAQQADWEAAFRYAGRVEFLEGRTMDSLQTAVRVGARVVWRQLSAAGRSVGIPHDVLFALADAIFAWVDELCTAAIAGYTAAQARSTGALERRRRQLLKMILSDPPVARQSLADLAGVTDWELPQRVAVISLEYREDQHRLPATALGPEVLVDMESTEPCLVVADPDRHLARLEKELRGRRAAVGPTVALGDAILSLRCARKAMTLVHRGVLPDKNITLCAEHLSTLALMSDEFLVSHLTGRVLVPFENLTAKQRERLESTLLAWLETRGGINEIATRLDVHPQTVRYRMHQLEQLLGDRLADPEERLSLEIALRYRRIIAEGNPTEDAEEPEEVLLDDAI</sequence>
<dbReference type="RefSeq" id="WP_091382147.1">
    <property type="nucleotide sequence ID" value="NZ_FNDV01000007.1"/>
</dbReference>
<dbReference type="PANTHER" id="PTHR33744">
    <property type="entry name" value="CARBOHYDRATE DIACID REGULATOR"/>
    <property type="match status" value="1"/>
</dbReference>
<evidence type="ECO:0000313" key="4">
    <source>
        <dbReference type="Proteomes" id="UP000199651"/>
    </source>
</evidence>
<evidence type="ECO:0000259" key="2">
    <source>
        <dbReference type="Pfam" id="PF25906"/>
    </source>
</evidence>
<dbReference type="PANTHER" id="PTHR33744:SF1">
    <property type="entry name" value="DNA-BINDING TRANSCRIPTIONAL ACTIVATOR ADER"/>
    <property type="match status" value="1"/>
</dbReference>
<dbReference type="OrthoDB" id="5243741at2"/>
<dbReference type="STRING" id="504798.SAMN05421871_107354"/>
<keyword evidence="4" id="KW-1185">Reference proteome</keyword>
<dbReference type="Proteomes" id="UP000199651">
    <property type="component" value="Unassembled WGS sequence"/>
</dbReference>
<keyword evidence="3" id="KW-0238">DNA-binding</keyword>